<dbReference type="RefSeq" id="WP_281461877.1">
    <property type="nucleotide sequence ID" value="NZ_JASBAN010000001.1"/>
</dbReference>
<organism evidence="1 2">
    <name type="scientific">Commensalibacter nepenthis</name>
    <dbReference type="NCBI Taxonomy" id="3043872"/>
    <lineage>
        <taxon>Bacteria</taxon>
        <taxon>Pseudomonadati</taxon>
        <taxon>Pseudomonadota</taxon>
        <taxon>Alphaproteobacteria</taxon>
        <taxon>Acetobacterales</taxon>
        <taxon>Acetobacteraceae</taxon>
    </lineage>
</organism>
<dbReference type="Proteomes" id="UP001431775">
    <property type="component" value="Unassembled WGS sequence"/>
</dbReference>
<keyword evidence="2" id="KW-1185">Reference proteome</keyword>
<dbReference type="EMBL" id="JASBAN010000001">
    <property type="protein sequence ID" value="MDI2112211.1"/>
    <property type="molecule type" value="Genomic_DNA"/>
</dbReference>
<evidence type="ECO:0000313" key="2">
    <source>
        <dbReference type="Proteomes" id="UP001431775"/>
    </source>
</evidence>
<protein>
    <submittedName>
        <fullName evidence="1">Uncharacterized protein</fullName>
    </submittedName>
</protein>
<sequence>MALFLQQQAAIEAAGGASAAGNNPNAMTDADIKQMQNAYDNTIHNTEKLLQWGPLYAYAYLYNLIYGDTQSSGSISSDMTAHPDANKETILTTPITENKGTTLVTPIPDQNWWDSTVSTPITDQDKNSGIIADPISDVGNEFELPGYTADPDVGKGTIFTLNWS</sequence>
<comment type="caution">
    <text evidence="1">The sequence shown here is derived from an EMBL/GenBank/DDBJ whole genome shotgun (WGS) entry which is preliminary data.</text>
</comment>
<name>A0ABT6Q5P0_9PROT</name>
<reference evidence="1" key="1">
    <citation type="submission" date="2023-05" db="EMBL/GenBank/DDBJ databases">
        <title>Whole genome sequence of Commensalibacter sp.</title>
        <authorList>
            <person name="Charoenyingcharoen P."/>
            <person name="Yukphan P."/>
        </authorList>
    </citation>
    <scope>NUCLEOTIDE SEQUENCE</scope>
    <source>
        <strain evidence="1">TBRC 10068</strain>
    </source>
</reference>
<gene>
    <name evidence="1" type="ORF">QJV33_02730</name>
</gene>
<accession>A0ABT6Q5P0</accession>
<evidence type="ECO:0000313" key="1">
    <source>
        <dbReference type="EMBL" id="MDI2112211.1"/>
    </source>
</evidence>
<proteinExistence type="predicted"/>